<dbReference type="SMART" id="SM00754">
    <property type="entry name" value="CHRD"/>
    <property type="match status" value="2"/>
</dbReference>
<feature type="signal peptide" evidence="1">
    <location>
        <begin position="1"/>
        <end position="23"/>
    </location>
</feature>
<dbReference type="RefSeq" id="WP_091655253.1">
    <property type="nucleotide sequence ID" value="NZ_FOVW01000010.1"/>
</dbReference>
<feature type="chain" id="PRO_5011510516" evidence="1">
    <location>
        <begin position="24"/>
        <end position="317"/>
    </location>
</feature>
<evidence type="ECO:0000313" key="3">
    <source>
        <dbReference type="EMBL" id="SFO65690.1"/>
    </source>
</evidence>
<proteinExistence type="predicted"/>
<dbReference type="EMBL" id="FOVW01000010">
    <property type="protein sequence ID" value="SFO65690.1"/>
    <property type="molecule type" value="Genomic_DNA"/>
</dbReference>
<gene>
    <name evidence="3" type="ORF">SAMN04488519_110139</name>
</gene>
<dbReference type="PROSITE" id="PS50933">
    <property type="entry name" value="CHRD"/>
    <property type="match status" value="2"/>
</dbReference>
<keyword evidence="4" id="KW-1185">Reference proteome</keyword>
<accession>A0A1I5IZ99</accession>
<evidence type="ECO:0000259" key="2">
    <source>
        <dbReference type="PROSITE" id="PS50933"/>
    </source>
</evidence>
<dbReference type="AlphaFoldDB" id="A0A1I5IZ99"/>
<sequence length="317" mass="34093">MKNLFQSVYFSIFVMLFFVACQGMEDAQIPMADDSNVEFTGDENARKGQMMEFGSFLIGTEEVPAVNSSGAGAAFFSLSPDGKSLNFEVRVANTTGIIFAHLHNAAEGVNGPVVVTLIPAQDPSGLENGVVAEGMIKMEDLSGPLDGKMISDLVREINMGRIYVNIHTSSFPSGELRGQVSMVQPNNNDNFTIKLSGLNEVPAVETDATGVAIFRFNKKNSSVDFQVNVDNISDIRFSHIHLAEPGANGPVVVTLDGERRDGPVEGVYVKGTLTSESLGGKLMGGDLMILREAMRTSYAYVNVHSDLVPSGELRGNF</sequence>
<feature type="domain" description="CHRD" evidence="2">
    <location>
        <begin position="187"/>
        <end position="317"/>
    </location>
</feature>
<dbReference type="Pfam" id="PF07452">
    <property type="entry name" value="CHRD"/>
    <property type="match status" value="2"/>
</dbReference>
<evidence type="ECO:0000256" key="1">
    <source>
        <dbReference type="SAM" id="SignalP"/>
    </source>
</evidence>
<dbReference type="STRING" id="226506.SAMN04488519_110139"/>
<feature type="domain" description="CHRD" evidence="2">
    <location>
        <begin position="49"/>
        <end position="185"/>
    </location>
</feature>
<keyword evidence="1" id="KW-0732">Signal</keyword>
<name>A0A1I5IZ99_9BACT</name>
<protein>
    <submittedName>
        <fullName evidence="3">CHRD domain-containing protein</fullName>
    </submittedName>
</protein>
<dbReference type="Proteomes" id="UP000199564">
    <property type="component" value="Unassembled WGS sequence"/>
</dbReference>
<reference evidence="4" key="1">
    <citation type="submission" date="2016-10" db="EMBL/GenBank/DDBJ databases">
        <authorList>
            <person name="Varghese N."/>
            <person name="Submissions S."/>
        </authorList>
    </citation>
    <scope>NUCLEOTIDE SEQUENCE [LARGE SCALE GENOMIC DNA]</scope>
    <source>
        <strain evidence="4">DSM 15282</strain>
    </source>
</reference>
<organism evidence="3 4">
    <name type="scientific">Algoriphagus ornithinivorans</name>
    <dbReference type="NCBI Taxonomy" id="226506"/>
    <lineage>
        <taxon>Bacteria</taxon>
        <taxon>Pseudomonadati</taxon>
        <taxon>Bacteroidota</taxon>
        <taxon>Cytophagia</taxon>
        <taxon>Cytophagales</taxon>
        <taxon>Cyclobacteriaceae</taxon>
        <taxon>Algoriphagus</taxon>
    </lineage>
</organism>
<dbReference type="PROSITE" id="PS51257">
    <property type="entry name" value="PROKAR_LIPOPROTEIN"/>
    <property type="match status" value="1"/>
</dbReference>
<dbReference type="InterPro" id="IPR010895">
    <property type="entry name" value="CHRD"/>
</dbReference>
<evidence type="ECO:0000313" key="4">
    <source>
        <dbReference type="Proteomes" id="UP000199564"/>
    </source>
</evidence>